<dbReference type="InterPro" id="IPR035999">
    <property type="entry name" value="Sec7_dom_sf"/>
</dbReference>
<dbReference type="Proteomes" id="UP000008312">
    <property type="component" value="Unassembled WGS sequence"/>
</dbReference>
<dbReference type="AlphaFoldDB" id="D8M1G2"/>
<dbReference type="GO" id="GO:0012505">
    <property type="term" value="C:endomembrane system"/>
    <property type="evidence" value="ECO:0007669"/>
    <property type="project" value="UniProtKB-ARBA"/>
</dbReference>
<dbReference type="GO" id="GO:0005737">
    <property type="term" value="C:cytoplasm"/>
    <property type="evidence" value="ECO:0007669"/>
    <property type="project" value="UniProtKB-ARBA"/>
</dbReference>
<gene>
    <name evidence="2" type="ORF">GSBLH_T00001997001</name>
</gene>
<dbReference type="Pfam" id="PF01369">
    <property type="entry name" value="Sec7"/>
    <property type="match status" value="1"/>
</dbReference>
<dbReference type="InterPro" id="IPR000904">
    <property type="entry name" value="Sec7_dom"/>
</dbReference>
<dbReference type="PANTHER" id="PTHR10663:SF388">
    <property type="entry name" value="GOLGI-SPECIFIC BREFELDIN A-RESISTANCE GUANINE NUCLEOTIDE EXCHANGE FACTOR 1"/>
    <property type="match status" value="1"/>
</dbReference>
<dbReference type="InterPro" id="IPR023394">
    <property type="entry name" value="Sec7_C_sf"/>
</dbReference>
<dbReference type="PROSITE" id="PS50190">
    <property type="entry name" value="SEC7"/>
    <property type="match status" value="1"/>
</dbReference>
<organism evidence="2">
    <name type="scientific">Blastocystis hominis</name>
    <dbReference type="NCBI Taxonomy" id="12968"/>
    <lineage>
        <taxon>Eukaryota</taxon>
        <taxon>Sar</taxon>
        <taxon>Stramenopiles</taxon>
        <taxon>Bigyra</taxon>
        <taxon>Opalozoa</taxon>
        <taxon>Opalinata</taxon>
        <taxon>Blastocystidae</taxon>
        <taxon>Blastocystis</taxon>
    </lineage>
</organism>
<proteinExistence type="predicted"/>
<sequence length="289" mass="33460">MFRNQDSIYVLAYATIMLNSDAHNPHVGSKMTLNDFIQNNRGMDDGHDFDRTMLTNLYWSIVNNEIKMPNQLTDKKNVVIELSPQEKHNQMLLKAVQTHVALLKEYRFSSQSFDHCRSSDIVSTLFRCLWLEFYIYLDNVLVKGHLRSLLLGNSLDTLRFCLMTCWTLQMELPEKSFIDILRRTTASLREILSNESLNEVNCDLDIVCNEKAESITRMIHMGQLISTLRELFETAISAMQVEDKMELFVPGSVPPSEDRKYIYDHTLTKITHKGVHKQYTVPPPSLHEA</sequence>
<dbReference type="SUPFAM" id="SSF48425">
    <property type="entry name" value="Sec7 domain"/>
    <property type="match status" value="1"/>
</dbReference>
<dbReference type="OrthoDB" id="206992at2759"/>
<keyword evidence="3" id="KW-1185">Reference proteome</keyword>
<dbReference type="GO" id="GO:0032012">
    <property type="term" value="P:regulation of ARF protein signal transduction"/>
    <property type="evidence" value="ECO:0007669"/>
    <property type="project" value="InterPro"/>
</dbReference>
<feature type="domain" description="SEC7" evidence="1">
    <location>
        <begin position="1"/>
        <end position="64"/>
    </location>
</feature>
<dbReference type="EMBL" id="FN668645">
    <property type="protein sequence ID" value="CBK21901.2"/>
    <property type="molecule type" value="Genomic_DNA"/>
</dbReference>
<accession>D8M1G2</accession>
<dbReference type="PANTHER" id="PTHR10663">
    <property type="entry name" value="GUANYL-NUCLEOTIDE EXCHANGE FACTOR"/>
    <property type="match status" value="1"/>
</dbReference>
<evidence type="ECO:0000313" key="2">
    <source>
        <dbReference type="EMBL" id="CBK21901.2"/>
    </source>
</evidence>
<evidence type="ECO:0000313" key="3">
    <source>
        <dbReference type="Proteomes" id="UP000008312"/>
    </source>
</evidence>
<dbReference type="GO" id="GO:0005085">
    <property type="term" value="F:guanyl-nucleotide exchange factor activity"/>
    <property type="evidence" value="ECO:0007669"/>
    <property type="project" value="InterPro"/>
</dbReference>
<reference evidence="2" key="1">
    <citation type="submission" date="2010-02" db="EMBL/GenBank/DDBJ databases">
        <title>Sequencing and annotation of the Blastocystis hominis genome.</title>
        <authorList>
            <person name="Wincker P."/>
        </authorList>
    </citation>
    <scope>NUCLEOTIDE SEQUENCE</scope>
    <source>
        <strain evidence="2">Singapore isolate B</strain>
    </source>
</reference>
<dbReference type="Gene3D" id="1.10.1000.11">
    <property type="entry name" value="Arf Nucleotide-binding Site Opener,domain 2"/>
    <property type="match status" value="1"/>
</dbReference>
<dbReference type="GeneID" id="24919210"/>
<dbReference type="InParanoid" id="D8M1G2"/>
<name>D8M1G2_BLAHO</name>
<dbReference type="RefSeq" id="XP_012895949.1">
    <property type="nucleotide sequence ID" value="XM_013040495.1"/>
</dbReference>
<dbReference type="GO" id="GO:0016192">
    <property type="term" value="P:vesicle-mediated transport"/>
    <property type="evidence" value="ECO:0007669"/>
    <property type="project" value="UniProtKB-ARBA"/>
</dbReference>
<evidence type="ECO:0000259" key="1">
    <source>
        <dbReference type="PROSITE" id="PS50190"/>
    </source>
</evidence>
<protein>
    <recommendedName>
        <fullName evidence="1">SEC7 domain-containing protein</fullName>
    </recommendedName>
</protein>